<evidence type="ECO:0000256" key="11">
    <source>
        <dbReference type="ARBA" id="ARBA00022723"/>
    </source>
</evidence>
<comment type="subcellular location">
    <subcellularLocation>
        <location evidence="3">Cytoplasm</location>
    </subcellularLocation>
    <subcellularLocation>
        <location evidence="2">Nucleus</location>
    </subcellularLocation>
</comment>
<dbReference type="Pfam" id="PF13920">
    <property type="entry name" value="zf-C3HC4_3"/>
    <property type="match status" value="1"/>
</dbReference>
<dbReference type="Proteomes" id="UP001190640">
    <property type="component" value="Chromosome 13"/>
</dbReference>
<dbReference type="PROSITE" id="PS01282">
    <property type="entry name" value="BIR_REPEAT_1"/>
    <property type="match status" value="2"/>
</dbReference>
<dbReference type="SUPFAM" id="SSF57924">
    <property type="entry name" value="Inhibitor of apoptosis (IAP) repeat"/>
    <property type="match status" value="3"/>
</dbReference>
<organism evidence="27 28">
    <name type="scientific">Eublepharis macularius</name>
    <name type="common">Leopard gecko</name>
    <name type="synonym">Cyrtodactylus macularius</name>
    <dbReference type="NCBI Taxonomy" id="481883"/>
    <lineage>
        <taxon>Eukaryota</taxon>
        <taxon>Metazoa</taxon>
        <taxon>Chordata</taxon>
        <taxon>Craniata</taxon>
        <taxon>Vertebrata</taxon>
        <taxon>Euteleostomi</taxon>
        <taxon>Lepidosauria</taxon>
        <taxon>Squamata</taxon>
        <taxon>Bifurcata</taxon>
        <taxon>Gekkota</taxon>
        <taxon>Eublepharidae</taxon>
        <taxon>Eublepharinae</taxon>
        <taxon>Eublepharis</taxon>
    </lineage>
</organism>
<dbReference type="GO" id="GO:0006915">
    <property type="term" value="P:apoptotic process"/>
    <property type="evidence" value="ECO:0007669"/>
    <property type="project" value="UniProtKB-KW"/>
</dbReference>
<dbReference type="InterPro" id="IPR013083">
    <property type="entry name" value="Znf_RING/FYVE/PHD"/>
</dbReference>
<feature type="domain" description="RING-type" evidence="26">
    <location>
        <begin position="443"/>
        <end position="477"/>
    </location>
</feature>
<dbReference type="GO" id="GO:0008270">
    <property type="term" value="F:zinc ion binding"/>
    <property type="evidence" value="ECO:0007669"/>
    <property type="project" value="UniProtKB-KW"/>
</dbReference>
<dbReference type="GO" id="GO:0061630">
    <property type="term" value="F:ubiquitin protein ligase activity"/>
    <property type="evidence" value="ECO:0007669"/>
    <property type="project" value="UniProtKB-EC"/>
</dbReference>
<dbReference type="CDD" id="cd00022">
    <property type="entry name" value="BIR"/>
    <property type="match status" value="3"/>
</dbReference>
<evidence type="ECO:0000256" key="15">
    <source>
        <dbReference type="ARBA" id="ARBA00022799"/>
    </source>
</evidence>
<dbReference type="InterPro" id="IPR001370">
    <property type="entry name" value="BIR_rpt"/>
</dbReference>
<feature type="compositionally biased region" description="Polar residues" evidence="25">
    <location>
        <begin position="119"/>
        <end position="129"/>
    </location>
</feature>
<evidence type="ECO:0000256" key="7">
    <source>
        <dbReference type="ARBA" id="ARBA00022499"/>
    </source>
</evidence>
<comment type="similarity">
    <text evidence="4">Belongs to the IAP family.</text>
</comment>
<dbReference type="FunFam" id="1.10.1170.10:FF:000008">
    <property type="entry name" value="Putative e3 ubiquitin-protein ligase xiap"/>
    <property type="match status" value="1"/>
</dbReference>
<evidence type="ECO:0000256" key="6">
    <source>
        <dbReference type="ARBA" id="ARBA00022490"/>
    </source>
</evidence>
<evidence type="ECO:0000256" key="9">
    <source>
        <dbReference type="ARBA" id="ARBA00022687"/>
    </source>
</evidence>
<keyword evidence="6" id="KW-0963">Cytoplasm</keyword>
<comment type="catalytic activity">
    <reaction evidence="1">
        <text>S-ubiquitinyl-[E2 ubiquitin-conjugating enzyme]-L-cysteine + [acceptor protein]-L-lysine = [E2 ubiquitin-conjugating enzyme]-L-cysteine + N(6)-ubiquitinyl-[acceptor protein]-L-lysine.</text>
        <dbReference type="EC" id="2.3.2.27"/>
    </reaction>
</comment>
<keyword evidence="10" id="KW-0053">Apoptosis</keyword>
<dbReference type="InterPro" id="IPR001841">
    <property type="entry name" value="Znf_RING"/>
</dbReference>
<keyword evidence="11" id="KW-0479">Metal-binding</keyword>
<evidence type="ECO:0000256" key="5">
    <source>
        <dbReference type="ARBA" id="ARBA00012483"/>
    </source>
</evidence>
<evidence type="ECO:0000256" key="22">
    <source>
        <dbReference type="ARBA" id="ARBA00044244"/>
    </source>
</evidence>
<dbReference type="GO" id="GO:0043066">
    <property type="term" value="P:negative regulation of apoptotic process"/>
    <property type="evidence" value="ECO:0007669"/>
    <property type="project" value="TreeGrafter"/>
</dbReference>
<dbReference type="FunFam" id="1.10.1170.10:FF:000003">
    <property type="entry name" value="E3 ubiquitin-protein ligase XIAP"/>
    <property type="match status" value="1"/>
</dbReference>
<keyword evidence="12" id="KW-0677">Repeat</keyword>
<reference evidence="28" key="1">
    <citation type="submission" date="2025-08" db="UniProtKB">
        <authorList>
            <consortium name="RefSeq"/>
        </authorList>
    </citation>
    <scope>IDENTIFICATION</scope>
    <source>
        <tissue evidence="28">Blood</tissue>
    </source>
</reference>
<evidence type="ECO:0000256" key="20">
    <source>
        <dbReference type="ARBA" id="ARBA00044214"/>
    </source>
</evidence>
<dbReference type="RefSeq" id="XP_054853030.1">
    <property type="nucleotide sequence ID" value="XM_054997055.1"/>
</dbReference>
<dbReference type="SMART" id="SM00184">
    <property type="entry name" value="RING"/>
    <property type="match status" value="1"/>
</dbReference>
<evidence type="ECO:0000256" key="13">
    <source>
        <dbReference type="ARBA" id="ARBA00022771"/>
    </source>
</evidence>
<evidence type="ECO:0000256" key="2">
    <source>
        <dbReference type="ARBA" id="ARBA00004123"/>
    </source>
</evidence>
<evidence type="ECO:0000259" key="26">
    <source>
        <dbReference type="PROSITE" id="PS50089"/>
    </source>
</evidence>
<dbReference type="GO" id="GO:0090263">
    <property type="term" value="P:positive regulation of canonical Wnt signaling pathway"/>
    <property type="evidence" value="ECO:0007669"/>
    <property type="project" value="TreeGrafter"/>
</dbReference>
<dbReference type="PROSITE" id="PS50143">
    <property type="entry name" value="BIR_REPEAT_2"/>
    <property type="match status" value="3"/>
</dbReference>
<keyword evidence="17" id="KW-0832">Ubl conjugation</keyword>
<dbReference type="SMART" id="SM00238">
    <property type="entry name" value="BIR"/>
    <property type="match status" value="3"/>
</dbReference>
<keyword evidence="8" id="KW-0808">Transferase</keyword>
<evidence type="ECO:0000256" key="10">
    <source>
        <dbReference type="ARBA" id="ARBA00022703"/>
    </source>
</evidence>
<evidence type="ECO:0000313" key="28">
    <source>
        <dbReference type="RefSeq" id="XP_054853030.1"/>
    </source>
</evidence>
<name>A0AA97K7S5_EUBMA</name>
<dbReference type="GO" id="GO:0005737">
    <property type="term" value="C:cytoplasm"/>
    <property type="evidence" value="ECO:0007669"/>
    <property type="project" value="UniProtKB-SubCell"/>
</dbReference>
<sequence>MTCNGPNSFEACATHDNDSDQELANECSRLQTFSTFPSHCPVSALTLARAGFFYTGEGDKVKCFRCRATVEGWQHGDSAAGRHKTVSPNCAFINSVSVWRNGVPSVLPNSQQRTEDRLANTNWQQSSEPSSDLYADYLLRSGQVVDLSDSLYPRTPAMCSEETRLRSFHNWPTYALVTPADLANAGLFYTGVADQVECFCCGGKLKSWEPNDQAWSEHRRHFPRCLFVLGHDVGNVESVLSQSGHAELDRSEIPNVSLPKNPSMAGYETRLKSFLTWRYLVSKEQLAQAGFYSLGDADNVLCFHCGGGLRQWRADDDPWEQHAQWFPGCNYLLEQKGQDYVNNVQLTHSLHGSTINETENTSHIGDEELLRNNLVQDVMRMGFSLDEIRKAVERKRHLSIEALVADLINAQRENICSLPCENTLQKSLSTEEQLRRLQEEKLCKVCMDKTITVVLIPCGHLVACQDCAEAVEKCPLCCTVITTRQKIYMS</sequence>
<keyword evidence="9" id="KW-0879">Wnt signaling pathway</keyword>
<evidence type="ECO:0000256" key="23">
    <source>
        <dbReference type="ARBA" id="ARBA00077586"/>
    </source>
</evidence>
<keyword evidence="16" id="KW-0862">Zinc</keyword>
<dbReference type="Gene3D" id="3.30.40.10">
    <property type="entry name" value="Zinc/RING finger domain, C3HC4 (zinc finger)"/>
    <property type="match status" value="1"/>
</dbReference>
<evidence type="ECO:0000256" key="21">
    <source>
        <dbReference type="ARBA" id="ARBA00044224"/>
    </source>
</evidence>
<dbReference type="PANTHER" id="PTHR10044:SF115">
    <property type="entry name" value="E3 UBIQUITIN-PROTEIN LIGASE XIAP"/>
    <property type="match status" value="1"/>
</dbReference>
<dbReference type="PROSITE" id="PS50089">
    <property type="entry name" value="ZF_RING_2"/>
    <property type="match status" value="1"/>
</dbReference>
<proteinExistence type="inferred from homology"/>
<keyword evidence="13 24" id="KW-0863">Zinc-finger</keyword>
<evidence type="ECO:0000256" key="24">
    <source>
        <dbReference type="PROSITE-ProRule" id="PRU00175"/>
    </source>
</evidence>
<dbReference type="CTD" id="331"/>
<dbReference type="CDD" id="cd16714">
    <property type="entry name" value="RING-HC_BIRC4_8"/>
    <property type="match status" value="1"/>
</dbReference>
<protein>
    <recommendedName>
        <fullName evidence="19">E3 ubiquitin-protein ligase XIAP</fullName>
        <ecNumber evidence="5">2.3.2.27</ecNumber>
    </recommendedName>
    <alternativeName>
        <fullName evidence="20">Baculoviral IAP repeat-containing protein 4</fullName>
    </alternativeName>
    <alternativeName>
        <fullName evidence="23">Inhibitor of apoptosis protein 3</fullName>
    </alternativeName>
    <alternativeName>
        <fullName evidence="22">RING-type E3 ubiquitin transferase XIAP</fullName>
    </alternativeName>
    <alternativeName>
        <fullName evidence="21">X-linked inhibitor of apoptosis protein</fullName>
    </alternativeName>
</protein>
<dbReference type="KEGG" id="emc:129341717"/>
<dbReference type="FunFam" id="1.10.533.10:FF:000050">
    <property type="entry name" value="E3 ubiquitin-protein ligase XIAP"/>
    <property type="match status" value="1"/>
</dbReference>
<dbReference type="FunFam" id="1.10.1170.10:FF:000002">
    <property type="entry name" value="Baculoviral IAP repeat containing 7"/>
    <property type="match status" value="1"/>
</dbReference>
<dbReference type="InterPro" id="IPR050784">
    <property type="entry name" value="IAP"/>
</dbReference>
<dbReference type="EC" id="2.3.2.27" evidence="5"/>
<gene>
    <name evidence="28" type="primary">XIAP</name>
</gene>
<dbReference type="Gene3D" id="1.10.1170.10">
    <property type="entry name" value="Inhibitor Of Apoptosis Protein (2mihbC-IAP-1), Chain A"/>
    <property type="match status" value="3"/>
</dbReference>
<feature type="region of interest" description="Disordered" evidence="25">
    <location>
        <begin position="107"/>
        <end position="129"/>
    </location>
</feature>
<keyword evidence="7" id="KW-1017">Isopeptide bond</keyword>
<evidence type="ECO:0000256" key="14">
    <source>
        <dbReference type="ARBA" id="ARBA00022786"/>
    </source>
</evidence>
<evidence type="ECO:0000256" key="25">
    <source>
        <dbReference type="SAM" id="MobiDB-lite"/>
    </source>
</evidence>
<dbReference type="GO" id="GO:0016055">
    <property type="term" value="P:Wnt signaling pathway"/>
    <property type="evidence" value="ECO:0007669"/>
    <property type="project" value="UniProtKB-KW"/>
</dbReference>
<dbReference type="Pfam" id="PF00653">
    <property type="entry name" value="BIR"/>
    <property type="match status" value="3"/>
</dbReference>
<evidence type="ECO:0000256" key="3">
    <source>
        <dbReference type="ARBA" id="ARBA00004496"/>
    </source>
</evidence>
<dbReference type="GO" id="GO:0031398">
    <property type="term" value="P:positive regulation of protein ubiquitination"/>
    <property type="evidence" value="ECO:0007669"/>
    <property type="project" value="TreeGrafter"/>
</dbReference>
<evidence type="ECO:0000256" key="8">
    <source>
        <dbReference type="ARBA" id="ARBA00022679"/>
    </source>
</evidence>
<keyword evidence="14" id="KW-0833">Ubl conjugation pathway</keyword>
<evidence type="ECO:0000313" key="27">
    <source>
        <dbReference type="Proteomes" id="UP001190640"/>
    </source>
</evidence>
<dbReference type="GO" id="GO:0043027">
    <property type="term" value="F:cysteine-type endopeptidase inhibitor activity involved in apoptotic process"/>
    <property type="evidence" value="ECO:0007669"/>
    <property type="project" value="TreeGrafter"/>
</dbReference>
<dbReference type="GO" id="GO:0051726">
    <property type="term" value="P:regulation of cell cycle"/>
    <property type="evidence" value="ECO:0007669"/>
    <property type="project" value="TreeGrafter"/>
</dbReference>
<dbReference type="FunFam" id="3.30.40.10:FF:000184">
    <property type="entry name" value="Baculoviral IAP repeat containing 2"/>
    <property type="match status" value="1"/>
</dbReference>
<evidence type="ECO:0000256" key="18">
    <source>
        <dbReference type="ARBA" id="ARBA00023242"/>
    </source>
</evidence>
<evidence type="ECO:0000256" key="17">
    <source>
        <dbReference type="ARBA" id="ARBA00022843"/>
    </source>
</evidence>
<keyword evidence="18" id="KW-0539">Nucleus</keyword>
<evidence type="ECO:0000256" key="19">
    <source>
        <dbReference type="ARBA" id="ARBA00044089"/>
    </source>
</evidence>
<dbReference type="PANTHER" id="PTHR10044">
    <property type="entry name" value="INHIBITOR OF APOPTOSIS"/>
    <property type="match status" value="1"/>
</dbReference>
<evidence type="ECO:0000256" key="12">
    <source>
        <dbReference type="ARBA" id="ARBA00022737"/>
    </source>
</evidence>
<keyword evidence="15" id="KW-0702">S-nitrosylation</keyword>
<dbReference type="GO" id="GO:0005634">
    <property type="term" value="C:nucleus"/>
    <property type="evidence" value="ECO:0007669"/>
    <property type="project" value="UniProtKB-SubCell"/>
</dbReference>
<accession>A0AA97K7S5</accession>
<dbReference type="Gene3D" id="1.10.8.10">
    <property type="entry name" value="DNA helicase RuvA subunit, C-terminal domain"/>
    <property type="match status" value="1"/>
</dbReference>
<evidence type="ECO:0000256" key="16">
    <source>
        <dbReference type="ARBA" id="ARBA00022833"/>
    </source>
</evidence>
<evidence type="ECO:0000256" key="1">
    <source>
        <dbReference type="ARBA" id="ARBA00000900"/>
    </source>
</evidence>
<dbReference type="AlphaFoldDB" id="A0AA97K7S5"/>
<keyword evidence="27" id="KW-1185">Reference proteome</keyword>
<dbReference type="GeneID" id="129341717"/>
<evidence type="ECO:0000256" key="4">
    <source>
        <dbReference type="ARBA" id="ARBA00006672"/>
    </source>
</evidence>